<accession>A0A371D1J0</accession>
<feature type="region of interest" description="Disordered" evidence="1">
    <location>
        <begin position="17"/>
        <end position="43"/>
    </location>
</feature>
<protein>
    <submittedName>
        <fullName evidence="2">Uncharacterized protein</fullName>
    </submittedName>
</protein>
<dbReference type="AlphaFoldDB" id="A0A371D1J0"/>
<evidence type="ECO:0000313" key="3">
    <source>
        <dbReference type="Proteomes" id="UP000256964"/>
    </source>
</evidence>
<proteinExistence type="predicted"/>
<gene>
    <name evidence="2" type="ORF">OH76DRAFT_837780</name>
</gene>
<reference evidence="2 3" key="1">
    <citation type="journal article" date="2018" name="Biotechnol. Biofuels">
        <title>Integrative visual omics of the white-rot fungus Polyporus brumalis exposes the biotechnological potential of its oxidative enzymes for delignifying raw plant biomass.</title>
        <authorList>
            <person name="Miyauchi S."/>
            <person name="Rancon A."/>
            <person name="Drula E."/>
            <person name="Hage H."/>
            <person name="Chaduli D."/>
            <person name="Favel A."/>
            <person name="Grisel S."/>
            <person name="Henrissat B."/>
            <person name="Herpoel-Gimbert I."/>
            <person name="Ruiz-Duenas F.J."/>
            <person name="Chevret D."/>
            <person name="Hainaut M."/>
            <person name="Lin J."/>
            <person name="Wang M."/>
            <person name="Pangilinan J."/>
            <person name="Lipzen A."/>
            <person name="Lesage-Meessen L."/>
            <person name="Navarro D."/>
            <person name="Riley R."/>
            <person name="Grigoriev I.V."/>
            <person name="Zhou S."/>
            <person name="Raouche S."/>
            <person name="Rosso M.N."/>
        </authorList>
    </citation>
    <scope>NUCLEOTIDE SEQUENCE [LARGE SCALE GENOMIC DNA]</scope>
    <source>
        <strain evidence="2 3">BRFM 1820</strain>
    </source>
</reference>
<evidence type="ECO:0000256" key="1">
    <source>
        <dbReference type="SAM" id="MobiDB-lite"/>
    </source>
</evidence>
<dbReference type="EMBL" id="KZ857427">
    <property type="protein sequence ID" value="RDX46418.1"/>
    <property type="molecule type" value="Genomic_DNA"/>
</dbReference>
<name>A0A371D1J0_9APHY</name>
<keyword evidence="3" id="KW-1185">Reference proteome</keyword>
<organism evidence="2 3">
    <name type="scientific">Lentinus brumalis</name>
    <dbReference type="NCBI Taxonomy" id="2498619"/>
    <lineage>
        <taxon>Eukaryota</taxon>
        <taxon>Fungi</taxon>
        <taxon>Dikarya</taxon>
        <taxon>Basidiomycota</taxon>
        <taxon>Agaricomycotina</taxon>
        <taxon>Agaricomycetes</taxon>
        <taxon>Polyporales</taxon>
        <taxon>Polyporaceae</taxon>
        <taxon>Lentinus</taxon>
    </lineage>
</organism>
<sequence length="104" mass="11383">MQVLAAACFTLSRHFPPLPATSRPALPAHTPQAAPPRSLSVASPQLLRSNGTDQLTFVAGRCSADSGIALDRQGRQVDWAHSWAVVCRPRHRPSMVWPRYGRDT</sequence>
<evidence type="ECO:0000313" key="2">
    <source>
        <dbReference type="EMBL" id="RDX46418.1"/>
    </source>
</evidence>
<dbReference type="Proteomes" id="UP000256964">
    <property type="component" value="Unassembled WGS sequence"/>
</dbReference>